<evidence type="ECO:0000256" key="1">
    <source>
        <dbReference type="SAM" id="MobiDB-lite"/>
    </source>
</evidence>
<evidence type="ECO:0000313" key="3">
    <source>
        <dbReference type="Proteomes" id="UP000451471"/>
    </source>
</evidence>
<name>A0A6B0GI70_9EURY</name>
<keyword evidence="3" id="KW-1185">Reference proteome</keyword>
<organism evidence="2 3">
    <name type="scientific">Halomarina oriensis</name>
    <dbReference type="NCBI Taxonomy" id="671145"/>
    <lineage>
        <taxon>Archaea</taxon>
        <taxon>Methanobacteriati</taxon>
        <taxon>Methanobacteriota</taxon>
        <taxon>Stenosarchaea group</taxon>
        <taxon>Halobacteria</taxon>
        <taxon>Halobacteriales</taxon>
        <taxon>Natronomonadaceae</taxon>
        <taxon>Halomarina</taxon>
    </lineage>
</organism>
<evidence type="ECO:0000313" key="2">
    <source>
        <dbReference type="EMBL" id="MWG33129.1"/>
    </source>
</evidence>
<protein>
    <submittedName>
        <fullName evidence="2">Uncharacterized protein</fullName>
    </submittedName>
</protein>
<dbReference type="RefSeq" id="WP_158202863.1">
    <property type="nucleotide sequence ID" value="NZ_WSZK01000004.1"/>
</dbReference>
<comment type="caution">
    <text evidence="2">The sequence shown here is derived from an EMBL/GenBank/DDBJ whole genome shotgun (WGS) entry which is preliminary data.</text>
</comment>
<reference evidence="2 3" key="1">
    <citation type="submission" date="2019-12" db="EMBL/GenBank/DDBJ databases">
        <title>Halocatena pleomorpha gen. nov. sp. nov., an extremely halophilic archaeon of family Halobacteriaceae isolated from saltpan soil.</title>
        <authorList>
            <person name="Pal Y."/>
            <person name="Verma A."/>
            <person name="Krishnamurthi S."/>
            <person name="Kumar P."/>
        </authorList>
    </citation>
    <scope>NUCLEOTIDE SEQUENCE [LARGE SCALE GENOMIC DNA]</scope>
    <source>
        <strain evidence="2 3">JCM 16495</strain>
    </source>
</reference>
<dbReference type="EMBL" id="WSZK01000004">
    <property type="protein sequence ID" value="MWG33129.1"/>
    <property type="molecule type" value="Genomic_DNA"/>
</dbReference>
<dbReference type="Proteomes" id="UP000451471">
    <property type="component" value="Unassembled WGS sequence"/>
</dbReference>
<sequence>MSEPGLTVCQQPPVSVASYVQNPPVAPSKAWRDLVDHRHSTIPQVLTRALRELVDGMTRDEARATLLEGHDVRGLSVQGVDGIDATDDLLADYLLDLVAPRDETAFWEAQRLLRQLGSGGTSAGLTSTLDDIRAVLRVFEAADVVPTVAIHLPEQFRDYRREQRRKFLAWLCDLADVMDVRLVTSTLEATWLATAHESDVPPSVNDAANPRLHSGSPVAATETARAALDDLGDDHPALDLLAMLDERGSQRAPYTALYDDARVDVGRSAVRHRAGVLDDHDLVDRARIDGDHYLVLRPAGVAALDLLCARDSTRAVVPAVEDAGAETAAEADAEAVTGGEGSPEDGAGCTSCGFSGSEGVDASDAVRSVFAIGSVSDPRTLTASAVLPPKQAREGGGVGSAVAADAVAARDDDLRTDYLSYAEHHAIASAAQSAEIALDDRRVQKFDDPRAARVSFDEERDEAVVEAEWDGPLPTAARLCAALTSDALVSKAMPATRLDEDGVALGGLVESNAYLLRRTRCLGYLKDANADGESYLAALRQARVDLLSRMPAVGIGTDDYNHELAGDLLREAHGIIGTVSQLLDLLDVDLVRHIRVPEYARNIHDKRHTLTKFLSTAIPIGARYGHFSAYRVLYEGREDKREDLLCAPEVTRPNGDLIGSWVLSGPGISRLDEDLRTMDRHLDLQDEAEKFARFLLDVQVGDAMQRSTVAAALSRMASIKRLDPTRRSVSLLHALCDSTASVTEAVMNLGSQRLGEDRDLELGEVRWALSTLDHRRLLRDVGRPAVSKVLKALLRAETPVSKADLAALAGVSKRGITRREKTDSGEATTPSVRDVLEAAGLLVVDETGPGKADLYRLALPFREERRETDAPAPTWLCEETVDGFEVALQDALAGFLDAFGHSLVGSDLWIPLISGEVGVDDVEERWPVLAPWTSTLVALVDPGGGDRGEDDVGGPPATVPVIQFGQAPRAEQTTLDDVGVPAW</sequence>
<feature type="region of interest" description="Disordered" evidence="1">
    <location>
        <begin position="325"/>
        <end position="350"/>
    </location>
</feature>
<dbReference type="OrthoDB" id="214685at2157"/>
<accession>A0A6B0GI70</accession>
<gene>
    <name evidence="2" type="ORF">GQS65_01265</name>
</gene>
<proteinExistence type="predicted"/>
<feature type="compositionally biased region" description="Low complexity" evidence="1">
    <location>
        <begin position="325"/>
        <end position="337"/>
    </location>
</feature>
<dbReference type="AlphaFoldDB" id="A0A6B0GI70"/>